<accession>A0ABV7ZSF5</accession>
<dbReference type="EMBL" id="JBHRYR010000002">
    <property type="protein sequence ID" value="MFC3851483.1"/>
    <property type="molecule type" value="Genomic_DNA"/>
</dbReference>
<keyword evidence="4" id="KW-0328">Glycosyltransferase</keyword>
<evidence type="ECO:0000313" key="5">
    <source>
        <dbReference type="Proteomes" id="UP001595617"/>
    </source>
</evidence>
<dbReference type="GO" id="GO:0016757">
    <property type="term" value="F:glycosyltransferase activity"/>
    <property type="evidence" value="ECO:0007669"/>
    <property type="project" value="UniProtKB-KW"/>
</dbReference>
<comment type="catalytic activity">
    <reaction evidence="1">
        <text>GMP + diphosphate = guanine + 5-phospho-alpha-D-ribose 1-diphosphate</text>
        <dbReference type="Rhea" id="RHEA:25424"/>
        <dbReference type="ChEBI" id="CHEBI:16235"/>
        <dbReference type="ChEBI" id="CHEBI:33019"/>
        <dbReference type="ChEBI" id="CHEBI:58017"/>
        <dbReference type="ChEBI" id="CHEBI:58115"/>
        <dbReference type="EC" id="2.4.2.8"/>
    </reaction>
    <physiologicalReaction direction="right-to-left" evidence="1">
        <dbReference type="Rhea" id="RHEA:25426"/>
    </physiologicalReaction>
</comment>
<organism evidence="4 5">
    <name type="scientific">Saccharospirillum mangrovi</name>
    <dbReference type="NCBI Taxonomy" id="2161747"/>
    <lineage>
        <taxon>Bacteria</taxon>
        <taxon>Pseudomonadati</taxon>
        <taxon>Pseudomonadota</taxon>
        <taxon>Gammaproteobacteria</taxon>
        <taxon>Oceanospirillales</taxon>
        <taxon>Saccharospirillaceae</taxon>
        <taxon>Saccharospirillum</taxon>
    </lineage>
</organism>
<proteinExistence type="predicted"/>
<dbReference type="NCBIfam" id="NF006605">
    <property type="entry name" value="PRK09162.1"/>
    <property type="match status" value="1"/>
</dbReference>
<reference evidence="5" key="1">
    <citation type="journal article" date="2019" name="Int. J. Syst. Evol. Microbiol.">
        <title>The Global Catalogue of Microorganisms (GCM) 10K type strain sequencing project: providing services to taxonomists for standard genome sequencing and annotation.</title>
        <authorList>
            <consortium name="The Broad Institute Genomics Platform"/>
            <consortium name="The Broad Institute Genome Sequencing Center for Infectious Disease"/>
            <person name="Wu L."/>
            <person name="Ma J."/>
        </authorList>
    </citation>
    <scope>NUCLEOTIDE SEQUENCE [LARGE SCALE GENOMIC DNA]</scope>
    <source>
        <strain evidence="5">IBRC 10765</strain>
    </source>
</reference>
<dbReference type="Proteomes" id="UP001595617">
    <property type="component" value="Unassembled WGS sequence"/>
</dbReference>
<dbReference type="InterPro" id="IPR050408">
    <property type="entry name" value="HGPRT"/>
</dbReference>
<sequence>MHPVPNEITQVYAQADELYSAADVSAAIDRMAEAINSTMGDRNPVVYSVMNGALVLTGHLVTRLTFPLEISYLHATRYRNETHGSSLDWRAFPMQDVKDRSVLIVDDIYDEGGTLAAIVDHCHAAGAEEVRVAVLINKIHDRKVRPDMAIDYIGLECVDRYVFGFGMDYKGYWRNAPGIYAVKGM</sequence>
<dbReference type="PANTHER" id="PTHR43340">
    <property type="entry name" value="HYPOXANTHINE-GUANINE PHOSPHORIBOSYLTRANSFERASE"/>
    <property type="match status" value="1"/>
</dbReference>
<evidence type="ECO:0000256" key="2">
    <source>
        <dbReference type="ARBA" id="ARBA00049402"/>
    </source>
</evidence>
<gene>
    <name evidence="4" type="ORF">ACFOOG_01445</name>
</gene>
<dbReference type="PANTHER" id="PTHR43340:SF1">
    <property type="entry name" value="HYPOXANTHINE PHOSPHORIBOSYLTRANSFERASE"/>
    <property type="match status" value="1"/>
</dbReference>
<dbReference type="InterPro" id="IPR000836">
    <property type="entry name" value="PRTase_dom"/>
</dbReference>
<dbReference type="RefSeq" id="WP_380692646.1">
    <property type="nucleotide sequence ID" value="NZ_JBHRYR010000002.1"/>
</dbReference>
<evidence type="ECO:0000313" key="4">
    <source>
        <dbReference type="EMBL" id="MFC3851483.1"/>
    </source>
</evidence>
<comment type="caution">
    <text evidence="4">The sequence shown here is derived from an EMBL/GenBank/DDBJ whole genome shotgun (WGS) entry which is preliminary data.</text>
</comment>
<evidence type="ECO:0000259" key="3">
    <source>
        <dbReference type="Pfam" id="PF00156"/>
    </source>
</evidence>
<protein>
    <submittedName>
        <fullName evidence="4">Hypoxanthine-guanine phosphoribosyltransferase</fullName>
        <ecNumber evidence="4">2.4.2.8</ecNumber>
    </submittedName>
</protein>
<dbReference type="EC" id="2.4.2.8" evidence="4"/>
<dbReference type="InterPro" id="IPR029057">
    <property type="entry name" value="PRTase-like"/>
</dbReference>
<name>A0ABV7ZSF5_9GAMM</name>
<keyword evidence="4" id="KW-0808">Transferase</keyword>
<keyword evidence="5" id="KW-1185">Reference proteome</keyword>
<comment type="catalytic activity">
    <reaction evidence="2">
        <text>IMP + diphosphate = hypoxanthine + 5-phospho-alpha-D-ribose 1-diphosphate</text>
        <dbReference type="Rhea" id="RHEA:17973"/>
        <dbReference type="ChEBI" id="CHEBI:17368"/>
        <dbReference type="ChEBI" id="CHEBI:33019"/>
        <dbReference type="ChEBI" id="CHEBI:58017"/>
        <dbReference type="ChEBI" id="CHEBI:58053"/>
        <dbReference type="EC" id="2.4.2.8"/>
    </reaction>
    <physiologicalReaction direction="right-to-left" evidence="2">
        <dbReference type="Rhea" id="RHEA:17975"/>
    </physiologicalReaction>
</comment>
<feature type="domain" description="Phosphoribosyltransferase" evidence="3">
    <location>
        <begin position="15"/>
        <end position="169"/>
    </location>
</feature>
<dbReference type="Pfam" id="PF00156">
    <property type="entry name" value="Pribosyltran"/>
    <property type="match status" value="1"/>
</dbReference>
<dbReference type="Gene3D" id="3.40.50.2020">
    <property type="match status" value="1"/>
</dbReference>
<evidence type="ECO:0000256" key="1">
    <source>
        <dbReference type="ARBA" id="ARBA00048811"/>
    </source>
</evidence>
<dbReference type="CDD" id="cd06223">
    <property type="entry name" value="PRTases_typeI"/>
    <property type="match status" value="1"/>
</dbReference>
<dbReference type="SUPFAM" id="SSF53271">
    <property type="entry name" value="PRTase-like"/>
    <property type="match status" value="1"/>
</dbReference>